<keyword evidence="2" id="KW-1185">Reference proteome</keyword>
<evidence type="ECO:0000313" key="1">
    <source>
        <dbReference type="EMBL" id="CAK9113099.1"/>
    </source>
</evidence>
<sequence>MHSRYLGVEVLGWIESLGRGGFPVGQARHPGFDPQPYVHLENGDTGILGTAVACRGGPGLLEEGHGGTAAWRHGDILLRNIFSNLLAMASNLRAMQPKGTVEAWLGTSTWSATGLCTLSS</sequence>
<protein>
    <recommendedName>
        <fullName evidence="3">Selenoprotein O</fullName>
    </recommendedName>
</protein>
<evidence type="ECO:0000313" key="2">
    <source>
        <dbReference type="Proteomes" id="UP001642484"/>
    </source>
</evidence>
<dbReference type="EMBL" id="CAXAMN010027805">
    <property type="protein sequence ID" value="CAK9113099.1"/>
    <property type="molecule type" value="Genomic_DNA"/>
</dbReference>
<dbReference type="Proteomes" id="UP001642484">
    <property type="component" value="Unassembled WGS sequence"/>
</dbReference>
<reference evidence="1 2" key="1">
    <citation type="submission" date="2024-02" db="EMBL/GenBank/DDBJ databases">
        <authorList>
            <person name="Chen Y."/>
            <person name="Shah S."/>
            <person name="Dougan E. K."/>
            <person name="Thang M."/>
            <person name="Chan C."/>
        </authorList>
    </citation>
    <scope>NUCLEOTIDE SEQUENCE [LARGE SCALE GENOMIC DNA]</scope>
</reference>
<accession>A0ABP0SL74</accession>
<evidence type="ECO:0008006" key="3">
    <source>
        <dbReference type="Google" id="ProtNLM"/>
    </source>
</evidence>
<organism evidence="1 2">
    <name type="scientific">Durusdinium trenchii</name>
    <dbReference type="NCBI Taxonomy" id="1381693"/>
    <lineage>
        <taxon>Eukaryota</taxon>
        <taxon>Sar</taxon>
        <taxon>Alveolata</taxon>
        <taxon>Dinophyceae</taxon>
        <taxon>Suessiales</taxon>
        <taxon>Symbiodiniaceae</taxon>
        <taxon>Durusdinium</taxon>
    </lineage>
</organism>
<proteinExistence type="predicted"/>
<name>A0ABP0SL74_9DINO</name>
<gene>
    <name evidence="1" type="ORF">CCMP2556_LOCUS52375</name>
</gene>
<comment type="caution">
    <text evidence="1">The sequence shown here is derived from an EMBL/GenBank/DDBJ whole genome shotgun (WGS) entry which is preliminary data.</text>
</comment>